<name>A0ABD2KAK4_HETSC</name>
<evidence type="ECO:0000313" key="3">
    <source>
        <dbReference type="Proteomes" id="UP001620645"/>
    </source>
</evidence>
<gene>
    <name evidence="2" type="ORF">niasHS_001837</name>
</gene>
<protein>
    <submittedName>
        <fullName evidence="2">Uncharacterized protein</fullName>
    </submittedName>
</protein>
<feature type="region of interest" description="Disordered" evidence="1">
    <location>
        <begin position="61"/>
        <end position="117"/>
    </location>
</feature>
<dbReference type="EMBL" id="JBICCN010000037">
    <property type="protein sequence ID" value="KAL3099911.1"/>
    <property type="molecule type" value="Genomic_DNA"/>
</dbReference>
<feature type="compositionally biased region" description="Basic and acidic residues" evidence="1">
    <location>
        <begin position="70"/>
        <end position="80"/>
    </location>
</feature>
<dbReference type="Proteomes" id="UP001620645">
    <property type="component" value="Unassembled WGS sequence"/>
</dbReference>
<reference evidence="2 3" key="1">
    <citation type="submission" date="2024-10" db="EMBL/GenBank/DDBJ databases">
        <authorList>
            <person name="Kim D."/>
        </authorList>
    </citation>
    <scope>NUCLEOTIDE SEQUENCE [LARGE SCALE GENOMIC DNA]</scope>
    <source>
        <strain evidence="2">Taebaek</strain>
    </source>
</reference>
<proteinExistence type="predicted"/>
<evidence type="ECO:0000313" key="2">
    <source>
        <dbReference type="EMBL" id="KAL3099911.1"/>
    </source>
</evidence>
<accession>A0ABD2KAK4</accession>
<organism evidence="2 3">
    <name type="scientific">Heterodera schachtii</name>
    <name type="common">Sugarbeet cyst nematode worm</name>
    <name type="synonym">Tylenchus schachtii</name>
    <dbReference type="NCBI Taxonomy" id="97005"/>
    <lineage>
        <taxon>Eukaryota</taxon>
        <taxon>Metazoa</taxon>
        <taxon>Ecdysozoa</taxon>
        <taxon>Nematoda</taxon>
        <taxon>Chromadorea</taxon>
        <taxon>Rhabditida</taxon>
        <taxon>Tylenchina</taxon>
        <taxon>Tylenchomorpha</taxon>
        <taxon>Tylenchoidea</taxon>
        <taxon>Heteroderidae</taxon>
        <taxon>Heteroderinae</taxon>
        <taxon>Heterodera</taxon>
    </lineage>
</organism>
<keyword evidence="3" id="KW-1185">Reference proteome</keyword>
<comment type="caution">
    <text evidence="2">The sequence shown here is derived from an EMBL/GenBank/DDBJ whole genome shotgun (WGS) entry which is preliminary data.</text>
</comment>
<sequence length="117" mass="13305">MNFVRDGWPDERKLTPQSEEIELFGRRKADLTILKDCLITTNGHESLAILNESFHLPITTPNVGIVGQDLKPRPDPINEEHQDEIEPEQARRSPTPPQQAPRRSGRNCRAPDRYSPG</sequence>
<dbReference type="AlphaFoldDB" id="A0ABD2KAK4"/>
<evidence type="ECO:0000256" key="1">
    <source>
        <dbReference type="SAM" id="MobiDB-lite"/>
    </source>
</evidence>